<feature type="region of interest" description="Disordered" evidence="1">
    <location>
        <begin position="117"/>
        <end position="205"/>
    </location>
</feature>
<feature type="region of interest" description="Disordered" evidence="1">
    <location>
        <begin position="36"/>
        <end position="56"/>
    </location>
</feature>
<sequence>MTLPLESLLTGINAKIESSKRDAKVARDAAEKINAALHPPAPPPVGGAPVGPPVGPVVSGDLEAENLALRAQIESLNAQLADSLDIANREHLAREQIEDWLFKALAEIDDLRTDLEQASSSVPSAPTVPPTVHVRQHAGTSPPPIPATPNQNPLPSSSLNDSLDQHESLSSLGRDLLRRTQKKMSPPKSARPHSHPPTPHANFSFNISPVRSIHWPHNNTHAFNQHKVSEGLARDILRMLRRSSAYLSHLSKNSSDTLFEDDPETDPDPQNPPFEPSTPGTPANLNIENIDLEAEVSTFIASMTEMFKQKCDDYENLVVFCKYLEDNVLLK</sequence>
<feature type="compositionally biased region" description="Pro residues" evidence="1">
    <location>
        <begin position="39"/>
        <end position="55"/>
    </location>
</feature>
<feature type="compositionally biased region" description="Acidic residues" evidence="1">
    <location>
        <begin position="258"/>
        <end position="267"/>
    </location>
</feature>
<comment type="caution">
    <text evidence="2">The sequence shown here is derived from an EMBL/GenBank/DDBJ whole genome shotgun (WGS) entry which is preliminary data.</text>
</comment>
<feature type="compositionally biased region" description="Low complexity" evidence="1">
    <location>
        <begin position="118"/>
        <end position="133"/>
    </location>
</feature>
<evidence type="ECO:0000313" key="3">
    <source>
        <dbReference type="Proteomes" id="UP001165160"/>
    </source>
</evidence>
<gene>
    <name evidence="2" type="ORF">TrVE_jg4302</name>
</gene>
<feature type="compositionally biased region" description="Low complexity" evidence="1">
    <location>
        <begin position="148"/>
        <end position="174"/>
    </location>
</feature>
<accession>A0A9W7C0X0</accession>
<proteinExistence type="predicted"/>
<dbReference type="AlphaFoldDB" id="A0A9W7C0X0"/>
<name>A0A9W7C0X0_9STRA</name>
<keyword evidence="3" id="KW-1185">Reference proteome</keyword>
<evidence type="ECO:0000313" key="2">
    <source>
        <dbReference type="EMBL" id="GMH97680.1"/>
    </source>
</evidence>
<feature type="region of interest" description="Disordered" evidence="1">
    <location>
        <begin position="253"/>
        <end position="284"/>
    </location>
</feature>
<evidence type="ECO:0000256" key="1">
    <source>
        <dbReference type="SAM" id="MobiDB-lite"/>
    </source>
</evidence>
<dbReference type="Proteomes" id="UP001165160">
    <property type="component" value="Unassembled WGS sequence"/>
</dbReference>
<dbReference type="EMBL" id="BRXX01000205">
    <property type="protein sequence ID" value="GMH97680.1"/>
    <property type="molecule type" value="Genomic_DNA"/>
</dbReference>
<protein>
    <submittedName>
        <fullName evidence="2">Uncharacterized protein</fullName>
    </submittedName>
</protein>
<organism evidence="2 3">
    <name type="scientific">Triparma verrucosa</name>
    <dbReference type="NCBI Taxonomy" id="1606542"/>
    <lineage>
        <taxon>Eukaryota</taxon>
        <taxon>Sar</taxon>
        <taxon>Stramenopiles</taxon>
        <taxon>Ochrophyta</taxon>
        <taxon>Bolidophyceae</taxon>
        <taxon>Parmales</taxon>
        <taxon>Triparmaceae</taxon>
        <taxon>Triparma</taxon>
    </lineage>
</organism>
<reference evidence="3" key="1">
    <citation type="journal article" date="2023" name="Commun. Biol.">
        <title>Genome analysis of Parmales, the sister group of diatoms, reveals the evolutionary specialization of diatoms from phago-mixotrophs to photoautotrophs.</title>
        <authorList>
            <person name="Ban H."/>
            <person name="Sato S."/>
            <person name="Yoshikawa S."/>
            <person name="Yamada K."/>
            <person name="Nakamura Y."/>
            <person name="Ichinomiya M."/>
            <person name="Sato N."/>
            <person name="Blanc-Mathieu R."/>
            <person name="Endo H."/>
            <person name="Kuwata A."/>
            <person name="Ogata H."/>
        </authorList>
    </citation>
    <scope>NUCLEOTIDE SEQUENCE [LARGE SCALE GENOMIC DNA]</scope>
    <source>
        <strain evidence="3">NIES 3699</strain>
    </source>
</reference>